<dbReference type="PANTHER" id="PTHR36834">
    <property type="entry name" value="MEMBRANE PROTEIN-RELATED"/>
    <property type="match status" value="1"/>
</dbReference>
<feature type="transmembrane region" description="Helical" evidence="1">
    <location>
        <begin position="12"/>
        <end position="32"/>
    </location>
</feature>
<dbReference type="Proteomes" id="UP001139006">
    <property type="component" value="Unassembled WGS sequence"/>
</dbReference>
<sequence length="199" mass="23142">MLINSTLYLPILTIYPLMVGIFVLIILLGYWSQTHYPTFNKRNVLKLLFAFYITCVAQLTNSINIYTPWTYLRMVRAAHGFGYFDDIEWHPLAMYKSIYTAASQYTIIGNIIMLVPLTFFVCILWKNAASLKKMFILAFFTSLTIETSQLILSYFYLEHRLFDLNDLLQNTLGGLLGYALFILVQRTLPKFVHHAQQIV</sequence>
<dbReference type="EMBL" id="JAIULA010000016">
    <property type="protein sequence ID" value="MCP0887325.1"/>
    <property type="molecule type" value="Genomic_DNA"/>
</dbReference>
<reference evidence="3 4" key="1">
    <citation type="journal article" date="2023" name="Int. J. Syst. Evol. Microbiol.">
        <title>Ligilactobacillus ubinensis sp. nov., a novel species isolated from the wild ferment of a durian fruit (Durio zibethinus).</title>
        <authorList>
            <person name="Heng Y.C."/>
            <person name="Menon N."/>
            <person name="Chen B."/>
            <person name="Loo B.Z.L."/>
            <person name="Wong G.W.J."/>
            <person name="Lim A.C.H."/>
            <person name="Silvaraju S."/>
            <person name="Kittelmann S."/>
        </authorList>
    </citation>
    <scope>NUCLEOTIDE SEQUENCE [LARGE SCALE GENOMIC DNA]</scope>
    <source>
        <strain evidence="3 4">WILCCON 0076</strain>
    </source>
</reference>
<feature type="domain" description="VanZ-like" evidence="2">
    <location>
        <begin position="49"/>
        <end position="184"/>
    </location>
</feature>
<dbReference type="InterPro" id="IPR006976">
    <property type="entry name" value="VanZ-like"/>
</dbReference>
<dbReference type="AlphaFoldDB" id="A0A9X2JM56"/>
<protein>
    <submittedName>
        <fullName evidence="3">VanZ family protein</fullName>
    </submittedName>
</protein>
<dbReference type="PANTHER" id="PTHR36834:SF1">
    <property type="entry name" value="INTEGRAL MEMBRANE PROTEIN"/>
    <property type="match status" value="1"/>
</dbReference>
<dbReference type="InterPro" id="IPR053150">
    <property type="entry name" value="Teicoplanin_resist-assoc"/>
</dbReference>
<keyword evidence="4" id="KW-1185">Reference proteome</keyword>
<keyword evidence="1" id="KW-0812">Transmembrane</keyword>
<keyword evidence="1" id="KW-1133">Transmembrane helix</keyword>
<evidence type="ECO:0000313" key="4">
    <source>
        <dbReference type="Proteomes" id="UP001139006"/>
    </source>
</evidence>
<accession>A0A9X2JM56</accession>
<feature type="transmembrane region" description="Helical" evidence="1">
    <location>
        <begin position="105"/>
        <end position="125"/>
    </location>
</feature>
<comment type="caution">
    <text evidence="3">The sequence shown here is derived from an EMBL/GenBank/DDBJ whole genome shotgun (WGS) entry which is preliminary data.</text>
</comment>
<dbReference type="RefSeq" id="WP_253361090.1">
    <property type="nucleotide sequence ID" value="NZ_JAIULA010000016.1"/>
</dbReference>
<keyword evidence="1" id="KW-0472">Membrane</keyword>
<organism evidence="3 4">
    <name type="scientific">Ligilactobacillus ubinensis</name>
    <dbReference type="NCBI Taxonomy" id="2876789"/>
    <lineage>
        <taxon>Bacteria</taxon>
        <taxon>Bacillati</taxon>
        <taxon>Bacillota</taxon>
        <taxon>Bacilli</taxon>
        <taxon>Lactobacillales</taxon>
        <taxon>Lactobacillaceae</taxon>
        <taxon>Ligilactobacillus</taxon>
    </lineage>
</organism>
<dbReference type="Pfam" id="PF04892">
    <property type="entry name" value="VanZ"/>
    <property type="match status" value="1"/>
</dbReference>
<proteinExistence type="predicted"/>
<gene>
    <name evidence="3" type="ORF">LB941_08260</name>
</gene>
<feature type="transmembrane region" description="Helical" evidence="1">
    <location>
        <begin position="134"/>
        <end position="155"/>
    </location>
</feature>
<feature type="transmembrane region" description="Helical" evidence="1">
    <location>
        <begin position="44"/>
        <end position="66"/>
    </location>
</feature>
<feature type="transmembrane region" description="Helical" evidence="1">
    <location>
        <begin position="167"/>
        <end position="184"/>
    </location>
</feature>
<name>A0A9X2JM56_9LACO</name>
<evidence type="ECO:0000259" key="2">
    <source>
        <dbReference type="Pfam" id="PF04892"/>
    </source>
</evidence>
<evidence type="ECO:0000313" key="3">
    <source>
        <dbReference type="EMBL" id="MCP0887325.1"/>
    </source>
</evidence>
<evidence type="ECO:0000256" key="1">
    <source>
        <dbReference type="SAM" id="Phobius"/>
    </source>
</evidence>